<sequence length="427" mass="48687">MSTVTMNNLIKLNNILRCSGHYHHQNHYVHLRFLSTVPAERKADFFPRVLNKDTFPDVETLKLKRGTGYRSSFNGLIVTVFGATGFIAKSVVNNLAKCGSQVICPYRGDSFFTKNLKLAGDLGQILFVPYSLNDVDTLYRAMKYSNVVINLIGRGNETNNFDFETIHVEGPRTIARIARELGIKRLIHVSSLNSSPNPPAYYLKGGSKFLKSKYWGEIAVREEYPDVTIFRPADVYGECDNFLWYYCFPHRRGFRTFPLPSGGYGITKTPVSVSDLAEGIVNSITDDAAIGQTFDAVGPRRYELRRLALYINDIIGKQHDCGFRVTNLRWDLQVRPRLFLWSNLKSVFKKPKTCWERIEREAISDEVSKNLQLTDLGVRLQHIEDHWPFLLAAWKWNGAYDGDLGENRVYEHPVYTLDSGLAKPSLI</sequence>
<evidence type="ECO:0000256" key="3">
    <source>
        <dbReference type="ARBA" id="ARBA00042000"/>
    </source>
</evidence>
<reference evidence="8" key="1">
    <citation type="submission" date="2013-05" db="EMBL/GenBank/DDBJ databases">
        <authorList>
            <person name="Yim A.K.Y."/>
            <person name="Chan T.F."/>
            <person name="Ji K.M."/>
            <person name="Liu X.Y."/>
            <person name="Zhou J.W."/>
            <person name="Li R.Q."/>
            <person name="Yang K.Y."/>
            <person name="Li J."/>
            <person name="Li M."/>
            <person name="Law P.T.W."/>
            <person name="Wu Y.L."/>
            <person name="Cai Z.L."/>
            <person name="Qin H."/>
            <person name="Bao Y."/>
            <person name="Leung R.K.K."/>
            <person name="Ng P.K.S."/>
            <person name="Zou J."/>
            <person name="Zhong X.J."/>
            <person name="Ran P.X."/>
            <person name="Zhong N.S."/>
            <person name="Liu Z.G."/>
            <person name="Tsui S.K.W."/>
        </authorList>
    </citation>
    <scope>NUCLEOTIDE SEQUENCE</scope>
    <source>
        <strain evidence="8">Derf</strain>
        <tissue evidence="8">Whole organism</tissue>
    </source>
</reference>
<dbReference type="PANTHER" id="PTHR12126:SF11">
    <property type="entry name" value="NADH DEHYDROGENASE [UBIQUINONE] 1 ALPHA SUBCOMPLEX SUBUNIT 9, MITOCHONDRIAL"/>
    <property type="match status" value="1"/>
</dbReference>
<dbReference type="Gene3D" id="3.40.50.720">
    <property type="entry name" value="NAD(P)-binding Rossmann-like Domain"/>
    <property type="match status" value="1"/>
</dbReference>
<protein>
    <recommendedName>
        <fullName evidence="2">NADH dehydrogenase [ubiquinone] 1 alpha subcomplex subunit 9, mitochondrial</fullName>
    </recommendedName>
    <alternativeName>
        <fullName evidence="4">Complex I-39kD</fullName>
    </alternativeName>
    <alternativeName>
        <fullName evidence="3">NADH-ubiquinone oxidoreductase 39 kDa subunit</fullName>
    </alternativeName>
</protein>
<dbReference type="GO" id="GO:0044877">
    <property type="term" value="F:protein-containing complex binding"/>
    <property type="evidence" value="ECO:0007669"/>
    <property type="project" value="TreeGrafter"/>
</dbReference>
<feature type="domain" description="NAD-dependent epimerase/dehydratase" evidence="6">
    <location>
        <begin position="78"/>
        <end position="238"/>
    </location>
</feature>
<reference evidence="7" key="3">
    <citation type="journal article" date="2021" name="World Allergy Organ. J.">
        <title>Chromosome-level assembly of Dermatophagoides farinae genome and transcriptome reveals two novel allergens Der f 37 and Der f 39.</title>
        <authorList>
            <person name="Chen J."/>
            <person name="Cai Z."/>
            <person name="Fan D."/>
            <person name="Hu J."/>
            <person name="Hou Y."/>
            <person name="He Y."/>
            <person name="Zhang Z."/>
            <person name="Zhao Z."/>
            <person name="Gao P."/>
            <person name="Hu W."/>
            <person name="Sun J."/>
            <person name="Li J."/>
            <person name="Ji K."/>
        </authorList>
    </citation>
    <scope>NUCLEOTIDE SEQUENCE</scope>
    <source>
        <strain evidence="7">JKM2019</strain>
    </source>
</reference>
<comment type="similarity">
    <text evidence="1">Belongs to the complex I NDUFA9 subunit family.</text>
</comment>
<organism evidence="8 9">
    <name type="scientific">Dermatophagoides farinae</name>
    <name type="common">American house dust mite</name>
    <dbReference type="NCBI Taxonomy" id="6954"/>
    <lineage>
        <taxon>Eukaryota</taxon>
        <taxon>Metazoa</taxon>
        <taxon>Ecdysozoa</taxon>
        <taxon>Arthropoda</taxon>
        <taxon>Chelicerata</taxon>
        <taxon>Arachnida</taxon>
        <taxon>Acari</taxon>
        <taxon>Acariformes</taxon>
        <taxon>Sarcoptiformes</taxon>
        <taxon>Astigmata</taxon>
        <taxon>Psoroptidia</taxon>
        <taxon>Analgoidea</taxon>
        <taxon>Pyroglyphidae</taxon>
        <taxon>Dermatophagoidinae</taxon>
        <taxon>Dermatophagoides</taxon>
    </lineage>
</organism>
<reference evidence="8" key="4">
    <citation type="journal article" date="2022" name="Res Sq">
        <title>Comparative Genomics Reveals Insights into the Divergent Evolution of Astigmatic Mites and Household Pest Adaptations.</title>
        <authorList>
            <person name="Xiong Q."/>
            <person name="Wan A.T.-Y."/>
            <person name="Liu X.-Y."/>
            <person name="Fung C.S.-H."/>
            <person name="Xiao X."/>
            <person name="Malainual N."/>
            <person name="Hou J."/>
            <person name="Wang L."/>
            <person name="Wang M."/>
            <person name="Yang K."/>
            <person name="Cui Y."/>
            <person name="Leung E."/>
            <person name="Nong W."/>
            <person name="Shin S.-K."/>
            <person name="Au S."/>
            <person name="Jeong K.Y."/>
            <person name="Chew F.T."/>
            <person name="Hui J."/>
            <person name="Leung T.F."/>
            <person name="Tungtrongchitr A."/>
            <person name="Zhong N."/>
            <person name="Liu Z."/>
            <person name="Tsui S."/>
        </authorList>
    </citation>
    <scope>NUCLEOTIDE SEQUENCE</scope>
    <source>
        <strain evidence="8">Derf</strain>
        <tissue evidence="8">Whole organism</tissue>
    </source>
</reference>
<evidence type="ECO:0000259" key="6">
    <source>
        <dbReference type="Pfam" id="PF01370"/>
    </source>
</evidence>
<evidence type="ECO:0000313" key="8">
    <source>
        <dbReference type="EMBL" id="KAH9521909.1"/>
    </source>
</evidence>
<keyword evidence="9" id="KW-1185">Reference proteome</keyword>
<dbReference type="InterPro" id="IPR051207">
    <property type="entry name" value="ComplexI_NDUFA9_subunit"/>
</dbReference>
<dbReference type="EMBL" id="SDOV01000007">
    <property type="protein sequence ID" value="KAH7639459.1"/>
    <property type="molecule type" value="Genomic_DNA"/>
</dbReference>
<evidence type="ECO:0000256" key="2">
    <source>
        <dbReference type="ARBA" id="ARBA00040720"/>
    </source>
</evidence>
<evidence type="ECO:0000256" key="1">
    <source>
        <dbReference type="ARBA" id="ARBA00038501"/>
    </source>
</evidence>
<dbReference type="InterPro" id="IPR001509">
    <property type="entry name" value="Epimerase_deHydtase"/>
</dbReference>
<evidence type="ECO:0000256" key="4">
    <source>
        <dbReference type="ARBA" id="ARBA00043145"/>
    </source>
</evidence>
<dbReference type="Proteomes" id="UP000828236">
    <property type="component" value="Unassembled WGS sequence"/>
</dbReference>
<dbReference type="OrthoDB" id="275457at2759"/>
<proteinExistence type="inferred from homology"/>
<dbReference type="InterPro" id="IPR036291">
    <property type="entry name" value="NAD(P)-bd_dom_sf"/>
</dbReference>
<evidence type="ECO:0000256" key="5">
    <source>
        <dbReference type="ARBA" id="ARBA00046455"/>
    </source>
</evidence>
<comment type="subunit">
    <text evidence="5">Complex I is composed of 45 different subunits. This a component of the hydrophobic protein fraction. Interacts with BLOC1S1. Interacts with SLC2A4. Interacts with CLOCK. Interacts with RAB5IF.</text>
</comment>
<reference evidence="7" key="2">
    <citation type="submission" date="2020-06" db="EMBL/GenBank/DDBJ databases">
        <authorList>
            <person name="Ji K."/>
            <person name="Li J."/>
        </authorList>
    </citation>
    <scope>NUCLEOTIDE SEQUENCE</scope>
    <source>
        <strain evidence="7">JKM2019</strain>
        <tissue evidence="7">Whole body</tissue>
    </source>
</reference>
<dbReference type="GO" id="GO:0005739">
    <property type="term" value="C:mitochondrion"/>
    <property type="evidence" value="ECO:0007669"/>
    <property type="project" value="TreeGrafter"/>
</dbReference>
<accession>A0A922I8E2</accession>
<dbReference type="CDD" id="cd05271">
    <property type="entry name" value="NDUFA9_like_SDR_a"/>
    <property type="match status" value="1"/>
</dbReference>
<comment type="caution">
    <text evidence="8">The sequence shown here is derived from an EMBL/GenBank/DDBJ whole genome shotgun (WGS) entry which is preliminary data.</text>
</comment>
<evidence type="ECO:0000313" key="9">
    <source>
        <dbReference type="Proteomes" id="UP000790347"/>
    </source>
</evidence>
<name>A0A922I8E2_DERFA</name>
<dbReference type="AlphaFoldDB" id="A0A922I8E2"/>
<dbReference type="PANTHER" id="PTHR12126">
    <property type="entry name" value="NADH-UBIQUINONE OXIDOREDUCTASE 39 KDA SUBUNIT-RELATED"/>
    <property type="match status" value="1"/>
</dbReference>
<dbReference type="Pfam" id="PF01370">
    <property type="entry name" value="Epimerase"/>
    <property type="match status" value="1"/>
</dbReference>
<dbReference type="SUPFAM" id="SSF51735">
    <property type="entry name" value="NAD(P)-binding Rossmann-fold domains"/>
    <property type="match status" value="1"/>
</dbReference>
<gene>
    <name evidence="8" type="primary">NDUFA9</name>
    <name evidence="8" type="ORF">DERF_005524</name>
    <name evidence="7" type="ORF">HUG17_3492</name>
</gene>
<evidence type="ECO:0000313" key="7">
    <source>
        <dbReference type="EMBL" id="KAH7639459.1"/>
    </source>
</evidence>
<dbReference type="EMBL" id="ASGP02000002">
    <property type="protein sequence ID" value="KAH9521909.1"/>
    <property type="molecule type" value="Genomic_DNA"/>
</dbReference>
<dbReference type="Proteomes" id="UP000790347">
    <property type="component" value="Unassembled WGS sequence"/>
</dbReference>